<gene>
    <name evidence="3" type="ORF">PIB30_080223</name>
</gene>
<keyword evidence="1" id="KW-0175">Coiled coil</keyword>
<name>A0ABU6SS70_9FABA</name>
<feature type="coiled-coil region" evidence="1">
    <location>
        <begin position="129"/>
        <end position="156"/>
    </location>
</feature>
<evidence type="ECO:0000313" key="4">
    <source>
        <dbReference type="Proteomes" id="UP001341840"/>
    </source>
</evidence>
<comment type="caution">
    <text evidence="3">The sequence shown here is derived from an EMBL/GenBank/DDBJ whole genome shotgun (WGS) entry which is preliminary data.</text>
</comment>
<proteinExistence type="predicted"/>
<feature type="region of interest" description="Disordered" evidence="2">
    <location>
        <begin position="18"/>
        <end position="46"/>
    </location>
</feature>
<dbReference type="EMBL" id="JASCZI010061577">
    <property type="protein sequence ID" value="MED6139049.1"/>
    <property type="molecule type" value="Genomic_DNA"/>
</dbReference>
<sequence>MEKQSRFDRLMQKMAEVEGAGPHSILPPPRVPTAAARTSASTPATPAPRSFLSALLRLGKSLRLLFPSSLFPWRGRRKRLWGYDFWAALDSGLTQGLIREILGPVLPEQLLGTAKFLACKLTACLQVSIENAFAAKVGLEKELAATKDQVDVLTAERDSTLAAPLLKVKIDSLTEELRLVEGGRLSALARMKQMEEGAKTALDQAEAVAGYWRKEWKALAEEIGEMVLVTMHNTQEGGELSI</sequence>
<feature type="compositionally biased region" description="Low complexity" evidence="2">
    <location>
        <begin position="32"/>
        <end position="46"/>
    </location>
</feature>
<keyword evidence="4" id="KW-1185">Reference proteome</keyword>
<accession>A0ABU6SS70</accession>
<evidence type="ECO:0000256" key="2">
    <source>
        <dbReference type="SAM" id="MobiDB-lite"/>
    </source>
</evidence>
<protein>
    <submittedName>
        <fullName evidence="3">Uncharacterized protein</fullName>
    </submittedName>
</protein>
<evidence type="ECO:0000256" key="1">
    <source>
        <dbReference type="SAM" id="Coils"/>
    </source>
</evidence>
<dbReference type="Proteomes" id="UP001341840">
    <property type="component" value="Unassembled WGS sequence"/>
</dbReference>
<evidence type="ECO:0000313" key="3">
    <source>
        <dbReference type="EMBL" id="MED6139049.1"/>
    </source>
</evidence>
<organism evidence="3 4">
    <name type="scientific">Stylosanthes scabra</name>
    <dbReference type="NCBI Taxonomy" id="79078"/>
    <lineage>
        <taxon>Eukaryota</taxon>
        <taxon>Viridiplantae</taxon>
        <taxon>Streptophyta</taxon>
        <taxon>Embryophyta</taxon>
        <taxon>Tracheophyta</taxon>
        <taxon>Spermatophyta</taxon>
        <taxon>Magnoliopsida</taxon>
        <taxon>eudicotyledons</taxon>
        <taxon>Gunneridae</taxon>
        <taxon>Pentapetalae</taxon>
        <taxon>rosids</taxon>
        <taxon>fabids</taxon>
        <taxon>Fabales</taxon>
        <taxon>Fabaceae</taxon>
        <taxon>Papilionoideae</taxon>
        <taxon>50 kb inversion clade</taxon>
        <taxon>dalbergioids sensu lato</taxon>
        <taxon>Dalbergieae</taxon>
        <taxon>Pterocarpus clade</taxon>
        <taxon>Stylosanthes</taxon>
    </lineage>
</organism>
<reference evidence="3 4" key="1">
    <citation type="journal article" date="2023" name="Plants (Basel)">
        <title>Bridging the Gap: Combining Genomics and Transcriptomics Approaches to Understand Stylosanthes scabra, an Orphan Legume from the Brazilian Caatinga.</title>
        <authorList>
            <person name="Ferreira-Neto J.R.C."/>
            <person name="da Silva M.D."/>
            <person name="Binneck E."/>
            <person name="de Melo N.F."/>
            <person name="da Silva R.H."/>
            <person name="de Melo A.L.T.M."/>
            <person name="Pandolfi V."/>
            <person name="Bustamante F.O."/>
            <person name="Brasileiro-Vidal A.C."/>
            <person name="Benko-Iseppon A.M."/>
        </authorList>
    </citation>
    <scope>NUCLEOTIDE SEQUENCE [LARGE SCALE GENOMIC DNA]</scope>
    <source>
        <tissue evidence="3">Leaves</tissue>
    </source>
</reference>